<dbReference type="AlphaFoldDB" id="A0A256IFY7"/>
<organism evidence="2 3">
    <name type="scientific">Halorubrum halodurans</name>
    <dbReference type="NCBI Taxonomy" id="1383851"/>
    <lineage>
        <taxon>Archaea</taxon>
        <taxon>Methanobacteriati</taxon>
        <taxon>Methanobacteriota</taxon>
        <taxon>Stenosarchaea group</taxon>
        <taxon>Halobacteria</taxon>
        <taxon>Halobacteriales</taxon>
        <taxon>Haloferacaceae</taxon>
        <taxon>Halorubrum</taxon>
    </lineage>
</organism>
<reference evidence="2 3" key="1">
    <citation type="journal article" date="2014" name="Front. Microbiol.">
        <title>Population and genomic analysis of the genus Halorubrum.</title>
        <authorList>
            <person name="Fullmer M.S."/>
            <person name="Soucy S.M."/>
            <person name="Swithers K.S."/>
            <person name="Makkay A.M."/>
            <person name="Wheeler R."/>
            <person name="Ventosa A."/>
            <person name="Gogarten J.P."/>
            <person name="Papke R.T."/>
        </authorList>
    </citation>
    <scope>NUCLEOTIDE SEQUENCE [LARGE SCALE GENOMIC DNA]</scope>
    <source>
        <strain evidence="2 3">Cb34</strain>
    </source>
</reference>
<gene>
    <name evidence="2" type="ORF">DJ70_11730</name>
</gene>
<dbReference type="GO" id="GO:0004177">
    <property type="term" value="F:aminopeptidase activity"/>
    <property type="evidence" value="ECO:0007669"/>
    <property type="project" value="UniProtKB-KW"/>
</dbReference>
<dbReference type="EMBL" id="NHPJ01000103">
    <property type="protein sequence ID" value="OYR55439.1"/>
    <property type="molecule type" value="Genomic_DNA"/>
</dbReference>
<sequence length="210" mass="23268">MDSGDDHAHDDTDGTARNDSTGDLVGGVEEAGLHGGESLSLTPEQHQRLKDGIHGPRFDDVRRAGRRYLVVGSGSGERGKRRRRVCARLNDRSDAIAFRLEEFGFDADDLDLWASAFEVLSAQATWVVGVIEDFDGGHVWELGYLYRQQTSVRDVLWLLKRAYDDPAEQRARYDNGMAASHLAALEAAVGDRVVEWSTIEELDSAVEQIP</sequence>
<evidence type="ECO:0000313" key="3">
    <source>
        <dbReference type="Proteomes" id="UP000216308"/>
    </source>
</evidence>
<keyword evidence="2" id="KW-0378">Hydrolase</keyword>
<dbReference type="InterPro" id="IPR058483">
    <property type="entry name" value="DUF8170"/>
</dbReference>
<evidence type="ECO:0000256" key="1">
    <source>
        <dbReference type="SAM" id="MobiDB-lite"/>
    </source>
</evidence>
<dbReference type="Pfam" id="PF26508">
    <property type="entry name" value="DUF8170"/>
    <property type="match status" value="1"/>
</dbReference>
<accession>A0A256IFY7</accession>
<dbReference type="Proteomes" id="UP000216308">
    <property type="component" value="Unassembled WGS sequence"/>
</dbReference>
<evidence type="ECO:0000313" key="2">
    <source>
        <dbReference type="EMBL" id="OYR55439.1"/>
    </source>
</evidence>
<protein>
    <submittedName>
        <fullName evidence="2">Aminopeptidase</fullName>
    </submittedName>
</protein>
<name>A0A256IFY7_9EURY</name>
<keyword evidence="3" id="KW-1185">Reference proteome</keyword>
<proteinExistence type="predicted"/>
<feature type="compositionally biased region" description="Basic and acidic residues" evidence="1">
    <location>
        <begin position="45"/>
        <end position="54"/>
    </location>
</feature>
<feature type="region of interest" description="Disordered" evidence="1">
    <location>
        <begin position="1"/>
        <end position="54"/>
    </location>
</feature>
<dbReference type="RefSeq" id="WP_094533230.1">
    <property type="nucleotide sequence ID" value="NZ_NHPJ01000103.1"/>
</dbReference>
<keyword evidence="2" id="KW-0031">Aminopeptidase</keyword>
<keyword evidence="2" id="KW-0645">Protease</keyword>
<feature type="compositionally biased region" description="Basic and acidic residues" evidence="1">
    <location>
        <begin position="1"/>
        <end position="16"/>
    </location>
</feature>
<comment type="caution">
    <text evidence="2">The sequence shown here is derived from an EMBL/GenBank/DDBJ whole genome shotgun (WGS) entry which is preliminary data.</text>
</comment>